<feature type="compositionally biased region" description="Basic and acidic residues" evidence="8">
    <location>
        <begin position="338"/>
        <end position="348"/>
    </location>
</feature>
<dbReference type="InterPro" id="IPR003593">
    <property type="entry name" value="AAA+_ATPase"/>
</dbReference>
<gene>
    <name evidence="11" type="ORF">Esi_0005_0245</name>
</gene>
<keyword evidence="5" id="KW-0067">ATP-binding</keyword>
<dbReference type="Pfam" id="PF00005">
    <property type="entry name" value="ABC_tran"/>
    <property type="match status" value="1"/>
</dbReference>
<dbReference type="SUPFAM" id="SSF52540">
    <property type="entry name" value="P-loop containing nucleoside triphosphate hydrolases"/>
    <property type="match status" value="1"/>
</dbReference>
<keyword evidence="6" id="KW-1133">Transmembrane helix</keyword>
<sequence length="740" mass="80027">MHWLNRCWLLVFLLASRHGTGASPLPGAEPHHVVWEGVNLEVSSNKPSDGSGRRTAILQGVSGHALPGRLLAIMGPSGSGKSSLLNVLTGRVPAARQKRLEGTVEVGKIPLDDFDTQRYVAYVRQEQDFYPFLTVRETLLLKAGLRLDRTVTHAQKEEIVSATMDKLGLSRSAETLVGDLKTPGISGGEKRRLAMGIQMIGLEAPSVILLDEPTSGLDSHQALQVMSTVRDLCLEGHTVIVAIHQPRSSIYALFDDLLLLSDGRVMYHGSMNDVLPRLASLGHKCPSNFNPADFMVDLISAADCDNSGEMQAKVEVLGKLAEAAKKDWEANSALRLRDSDGGEGRRWWEGGTGDDGEERESEDVPQSEGALRSVGVRREEGRGKLAVVPASSLTVSEAWGGRRRTRRKRKRRRRAVSGWGTQFGLLLRRSWKQATRDKFAAVARVAMGFGLGGMFGSIFWKLGLSESSISGRISLYVNVAMNVAMLGCIRALQTLAVETRVINLERMDEGYSASAYLASKILAEMPTDAVFPLIFGTVVYFMAGLNSPLGGGLKLTRYLATLLLQAHASSAVGLMVGCLSPSMEAANLLGPAVMVISLMLSGVHDNIPPYLAKLKTFSTVNWGVQGIVTNEMRDIKFIPDGKVLLNGWKLGTKKQVIPGEDVMGKMGFEGEGLGKPLKRLVQLSFGCHLVTLATLMAGVPRFQRLDAGCSESSPPRSTSSSRNNRNASTLAATSDGAEER</sequence>
<dbReference type="InParanoid" id="D8LNW1"/>
<evidence type="ECO:0000256" key="5">
    <source>
        <dbReference type="ARBA" id="ARBA00022840"/>
    </source>
</evidence>
<dbReference type="GO" id="GO:0016887">
    <property type="term" value="F:ATP hydrolysis activity"/>
    <property type="evidence" value="ECO:0007669"/>
    <property type="project" value="InterPro"/>
</dbReference>
<dbReference type="InterPro" id="IPR050352">
    <property type="entry name" value="ABCG_transporters"/>
</dbReference>
<dbReference type="EMBL" id="FN649760">
    <property type="protein sequence ID" value="CBN78321.1"/>
    <property type="molecule type" value="Genomic_DNA"/>
</dbReference>
<dbReference type="PANTHER" id="PTHR48041:SF41">
    <property type="entry name" value="ABC TRANSPORTER G FAMILY"/>
    <property type="match status" value="1"/>
</dbReference>
<feature type="chain" id="PRO_5003117406" description="ABC transporter domain-containing protein" evidence="9">
    <location>
        <begin position="23"/>
        <end position="740"/>
    </location>
</feature>
<evidence type="ECO:0000256" key="3">
    <source>
        <dbReference type="ARBA" id="ARBA00022692"/>
    </source>
</evidence>
<evidence type="ECO:0000256" key="4">
    <source>
        <dbReference type="ARBA" id="ARBA00022741"/>
    </source>
</evidence>
<comment type="subcellular location">
    <subcellularLocation>
        <location evidence="1">Membrane</location>
        <topology evidence="1">Multi-pass membrane protein</topology>
    </subcellularLocation>
</comment>
<dbReference type="InterPro" id="IPR027417">
    <property type="entry name" value="P-loop_NTPase"/>
</dbReference>
<evidence type="ECO:0000313" key="12">
    <source>
        <dbReference type="Proteomes" id="UP000002630"/>
    </source>
</evidence>
<dbReference type="Proteomes" id="UP000002630">
    <property type="component" value="Unassembled WGS sequence"/>
</dbReference>
<name>D8LNW1_ECTSI</name>
<keyword evidence="7" id="KW-0472">Membrane</keyword>
<organism evidence="11 12">
    <name type="scientific">Ectocarpus siliculosus</name>
    <name type="common">Brown alga</name>
    <name type="synonym">Conferva siliculosa</name>
    <dbReference type="NCBI Taxonomy" id="2880"/>
    <lineage>
        <taxon>Eukaryota</taxon>
        <taxon>Sar</taxon>
        <taxon>Stramenopiles</taxon>
        <taxon>Ochrophyta</taxon>
        <taxon>PX clade</taxon>
        <taxon>Phaeophyceae</taxon>
        <taxon>Ectocarpales</taxon>
        <taxon>Ectocarpaceae</taxon>
        <taxon>Ectocarpus</taxon>
    </lineage>
</organism>
<keyword evidence="3" id="KW-0812">Transmembrane</keyword>
<evidence type="ECO:0000259" key="10">
    <source>
        <dbReference type="PROSITE" id="PS50893"/>
    </source>
</evidence>
<evidence type="ECO:0000256" key="2">
    <source>
        <dbReference type="ARBA" id="ARBA00022448"/>
    </source>
</evidence>
<proteinExistence type="predicted"/>
<keyword evidence="4" id="KW-0547">Nucleotide-binding</keyword>
<feature type="region of interest" description="Disordered" evidence="8">
    <location>
        <begin position="338"/>
        <end position="371"/>
    </location>
</feature>
<dbReference type="InterPro" id="IPR043926">
    <property type="entry name" value="ABCG_dom"/>
</dbReference>
<feature type="region of interest" description="Disordered" evidence="8">
    <location>
        <begin position="708"/>
        <end position="740"/>
    </location>
</feature>
<reference evidence="11 12" key="1">
    <citation type="journal article" date="2010" name="Nature">
        <title>The Ectocarpus genome and the independent evolution of multicellularity in brown algae.</title>
        <authorList>
            <person name="Cock J.M."/>
            <person name="Sterck L."/>
            <person name="Rouze P."/>
            <person name="Scornet D."/>
            <person name="Allen A.E."/>
            <person name="Amoutzias G."/>
            <person name="Anthouard V."/>
            <person name="Artiguenave F."/>
            <person name="Aury J.M."/>
            <person name="Badger J.H."/>
            <person name="Beszteri B."/>
            <person name="Billiau K."/>
            <person name="Bonnet E."/>
            <person name="Bothwell J.H."/>
            <person name="Bowler C."/>
            <person name="Boyen C."/>
            <person name="Brownlee C."/>
            <person name="Carrano C.J."/>
            <person name="Charrier B."/>
            <person name="Cho G.Y."/>
            <person name="Coelho S.M."/>
            <person name="Collen J."/>
            <person name="Corre E."/>
            <person name="Da Silva C."/>
            <person name="Delage L."/>
            <person name="Delaroque N."/>
            <person name="Dittami S.M."/>
            <person name="Doulbeau S."/>
            <person name="Elias M."/>
            <person name="Farnham G."/>
            <person name="Gachon C.M."/>
            <person name="Gschloessl B."/>
            <person name="Heesch S."/>
            <person name="Jabbari K."/>
            <person name="Jubin C."/>
            <person name="Kawai H."/>
            <person name="Kimura K."/>
            <person name="Kloareg B."/>
            <person name="Kupper F.C."/>
            <person name="Lang D."/>
            <person name="Le Bail A."/>
            <person name="Leblanc C."/>
            <person name="Lerouge P."/>
            <person name="Lohr M."/>
            <person name="Lopez P.J."/>
            <person name="Martens C."/>
            <person name="Maumus F."/>
            <person name="Michel G."/>
            <person name="Miranda-Saavedra D."/>
            <person name="Morales J."/>
            <person name="Moreau H."/>
            <person name="Motomura T."/>
            <person name="Nagasato C."/>
            <person name="Napoli C.A."/>
            <person name="Nelson D.R."/>
            <person name="Nyvall-Collen P."/>
            <person name="Peters A.F."/>
            <person name="Pommier C."/>
            <person name="Potin P."/>
            <person name="Poulain J."/>
            <person name="Quesneville H."/>
            <person name="Read B."/>
            <person name="Rensing S.A."/>
            <person name="Ritter A."/>
            <person name="Rousvoal S."/>
            <person name="Samanta M."/>
            <person name="Samson G."/>
            <person name="Schroeder D.C."/>
            <person name="Segurens B."/>
            <person name="Strittmatter M."/>
            <person name="Tonon T."/>
            <person name="Tregear J.W."/>
            <person name="Valentin K."/>
            <person name="von Dassow P."/>
            <person name="Yamagishi T."/>
            <person name="Van de Peer Y."/>
            <person name="Wincker P."/>
        </authorList>
    </citation>
    <scope>NUCLEOTIDE SEQUENCE [LARGE SCALE GENOMIC DNA]</scope>
    <source>
        <strain evidence="12">Ec32 / CCAP1310/4</strain>
    </source>
</reference>
<accession>D8LNW1</accession>
<protein>
    <recommendedName>
        <fullName evidence="10">ABC transporter domain-containing protein</fullName>
    </recommendedName>
</protein>
<dbReference type="GO" id="GO:0016020">
    <property type="term" value="C:membrane"/>
    <property type="evidence" value="ECO:0007669"/>
    <property type="project" value="UniProtKB-SubCell"/>
</dbReference>
<evidence type="ECO:0000256" key="6">
    <source>
        <dbReference type="ARBA" id="ARBA00022989"/>
    </source>
</evidence>
<dbReference type="Gene3D" id="3.40.50.300">
    <property type="entry name" value="P-loop containing nucleotide triphosphate hydrolases"/>
    <property type="match status" value="1"/>
</dbReference>
<feature type="compositionally biased region" description="Low complexity" evidence="8">
    <location>
        <begin position="712"/>
        <end position="734"/>
    </location>
</feature>
<feature type="domain" description="ABC transporter" evidence="10">
    <location>
        <begin position="40"/>
        <end position="287"/>
    </location>
</feature>
<dbReference type="InterPro" id="IPR013525">
    <property type="entry name" value="ABC2_TM"/>
</dbReference>
<keyword evidence="12" id="KW-1185">Reference proteome</keyword>
<dbReference type="InterPro" id="IPR017871">
    <property type="entry name" value="ABC_transporter-like_CS"/>
</dbReference>
<dbReference type="PANTHER" id="PTHR48041">
    <property type="entry name" value="ABC TRANSPORTER G FAMILY MEMBER 28"/>
    <property type="match status" value="1"/>
</dbReference>
<dbReference type="eggNOG" id="KOG0061">
    <property type="taxonomic scope" value="Eukaryota"/>
</dbReference>
<dbReference type="PROSITE" id="PS50893">
    <property type="entry name" value="ABC_TRANSPORTER_2"/>
    <property type="match status" value="1"/>
</dbReference>
<dbReference type="PROSITE" id="PS00211">
    <property type="entry name" value="ABC_TRANSPORTER_1"/>
    <property type="match status" value="1"/>
</dbReference>
<feature type="compositionally biased region" description="Acidic residues" evidence="8">
    <location>
        <begin position="352"/>
        <end position="365"/>
    </location>
</feature>
<keyword evidence="2" id="KW-0813">Transport</keyword>
<evidence type="ECO:0000256" key="8">
    <source>
        <dbReference type="SAM" id="MobiDB-lite"/>
    </source>
</evidence>
<dbReference type="Pfam" id="PF01061">
    <property type="entry name" value="ABC2_membrane"/>
    <property type="match status" value="1"/>
</dbReference>
<dbReference type="Pfam" id="PF19055">
    <property type="entry name" value="ABC2_membrane_7"/>
    <property type="match status" value="1"/>
</dbReference>
<evidence type="ECO:0000256" key="9">
    <source>
        <dbReference type="SAM" id="SignalP"/>
    </source>
</evidence>
<dbReference type="GO" id="GO:0005524">
    <property type="term" value="F:ATP binding"/>
    <property type="evidence" value="ECO:0007669"/>
    <property type="project" value="UniProtKB-KW"/>
</dbReference>
<evidence type="ECO:0000256" key="7">
    <source>
        <dbReference type="ARBA" id="ARBA00023136"/>
    </source>
</evidence>
<evidence type="ECO:0000313" key="11">
    <source>
        <dbReference type="EMBL" id="CBN78321.1"/>
    </source>
</evidence>
<dbReference type="InterPro" id="IPR003439">
    <property type="entry name" value="ABC_transporter-like_ATP-bd"/>
</dbReference>
<keyword evidence="9" id="KW-0732">Signal</keyword>
<feature type="signal peptide" evidence="9">
    <location>
        <begin position="1"/>
        <end position="22"/>
    </location>
</feature>
<dbReference type="STRING" id="2880.D8LNW1"/>
<dbReference type="SMART" id="SM00382">
    <property type="entry name" value="AAA"/>
    <property type="match status" value="1"/>
</dbReference>
<dbReference type="AlphaFoldDB" id="D8LNW1"/>
<evidence type="ECO:0000256" key="1">
    <source>
        <dbReference type="ARBA" id="ARBA00004141"/>
    </source>
</evidence>
<dbReference type="OrthoDB" id="66620at2759"/>
<dbReference type="GO" id="GO:0140359">
    <property type="term" value="F:ABC-type transporter activity"/>
    <property type="evidence" value="ECO:0007669"/>
    <property type="project" value="InterPro"/>
</dbReference>